<dbReference type="GO" id="GO:0008270">
    <property type="term" value="F:zinc ion binding"/>
    <property type="evidence" value="ECO:0007669"/>
    <property type="project" value="InterPro"/>
</dbReference>
<dbReference type="PROSITE" id="PS01162">
    <property type="entry name" value="QOR_ZETA_CRYSTAL"/>
    <property type="match status" value="1"/>
</dbReference>
<evidence type="ECO:0000313" key="5">
    <source>
        <dbReference type="Proteomes" id="UP000487757"/>
    </source>
</evidence>
<dbReference type="Gene3D" id="3.40.50.720">
    <property type="entry name" value="NAD(P)-binding Rossmann-like Domain"/>
    <property type="match status" value="1"/>
</dbReference>
<dbReference type="InterPro" id="IPR036291">
    <property type="entry name" value="NAD(P)-bd_dom_sf"/>
</dbReference>
<dbReference type="GO" id="GO:0016651">
    <property type="term" value="F:oxidoreductase activity, acting on NAD(P)H"/>
    <property type="evidence" value="ECO:0007669"/>
    <property type="project" value="TreeGrafter"/>
</dbReference>
<dbReference type="NCBIfam" id="TIGR02824">
    <property type="entry name" value="quinone_pig3"/>
    <property type="match status" value="1"/>
</dbReference>
<evidence type="ECO:0000259" key="3">
    <source>
        <dbReference type="SMART" id="SM00829"/>
    </source>
</evidence>
<dbReference type="InterPro" id="IPR002364">
    <property type="entry name" value="Quin_OxRdtase/zeta-crystal_CS"/>
</dbReference>
<dbReference type="Gene3D" id="3.90.180.10">
    <property type="entry name" value="Medium-chain alcohol dehydrogenases, catalytic domain"/>
    <property type="match status" value="1"/>
</dbReference>
<dbReference type="InterPro" id="IPR014189">
    <property type="entry name" value="Quinone_OxRdtase_PIG3"/>
</dbReference>
<evidence type="ECO:0000313" key="4">
    <source>
        <dbReference type="EMBL" id="MRX77593.1"/>
    </source>
</evidence>
<evidence type="ECO:0000256" key="1">
    <source>
        <dbReference type="ARBA" id="ARBA00022857"/>
    </source>
</evidence>
<proteinExistence type="predicted"/>
<organism evidence="4 5">
    <name type="scientific">Pedobacter petrophilus</name>
    <dbReference type="NCBI Taxonomy" id="1908241"/>
    <lineage>
        <taxon>Bacteria</taxon>
        <taxon>Pseudomonadati</taxon>
        <taxon>Bacteroidota</taxon>
        <taxon>Sphingobacteriia</taxon>
        <taxon>Sphingobacteriales</taxon>
        <taxon>Sphingobacteriaceae</taxon>
        <taxon>Pedobacter</taxon>
    </lineage>
</organism>
<dbReference type="AlphaFoldDB" id="A0A7K0G171"/>
<comment type="caution">
    <text evidence="4">The sequence shown here is derived from an EMBL/GenBank/DDBJ whole genome shotgun (WGS) entry which is preliminary data.</text>
</comment>
<dbReference type="InterPro" id="IPR011032">
    <property type="entry name" value="GroES-like_sf"/>
</dbReference>
<dbReference type="OrthoDB" id="9787435at2"/>
<reference evidence="4 5" key="1">
    <citation type="submission" date="2019-11" db="EMBL/GenBank/DDBJ databases">
        <title>Pedobacter petrophilus genome.</title>
        <authorList>
            <person name="Feldbauer M.J."/>
            <person name="Newman J.D."/>
        </authorList>
    </citation>
    <scope>NUCLEOTIDE SEQUENCE [LARGE SCALE GENOMIC DNA]</scope>
    <source>
        <strain evidence="4 5">LMG 29686</strain>
    </source>
</reference>
<dbReference type="SMART" id="SM00829">
    <property type="entry name" value="PKS_ER"/>
    <property type="match status" value="1"/>
</dbReference>
<protein>
    <submittedName>
        <fullName evidence="4">Zinc-binding dehydrogenase</fullName>
    </submittedName>
</protein>
<keyword evidence="5" id="KW-1185">Reference proteome</keyword>
<dbReference type="InterPro" id="IPR020843">
    <property type="entry name" value="ER"/>
</dbReference>
<evidence type="ECO:0000256" key="2">
    <source>
        <dbReference type="ARBA" id="ARBA00023002"/>
    </source>
</evidence>
<dbReference type="GO" id="GO:0070402">
    <property type="term" value="F:NADPH binding"/>
    <property type="evidence" value="ECO:0007669"/>
    <property type="project" value="TreeGrafter"/>
</dbReference>
<sequence length="322" mass="34516">MKAVKITKPGNADVLQLVDYPDPIPADGEILIEVMAAGLNRPDIFQREGNYPAPAGAPADIPGLEVAGIVKSCGSNANKWKIGDRVCALLAGGGYADYVAVKETQCLPIPAGFDFAQAATLPETVFTVWSNVFQRGLLKAGENLLIHGGSGGIGITAIQLARAFGAKVFVTVSSDKKGKACLELGADVFVNYKNEDFAKKLAEEGMDVILDSIGGSYLDKNVSILRNDGRLVHINAIEGKNTNLDIWKLMVKRLTITGSTLRARDTGFKAKLTSDILENVWPKIEAGKFKPVIYKTLPFDQAADAHRLLESGDHIGKIVLVK</sequence>
<keyword evidence="1" id="KW-0521">NADP</keyword>
<accession>A0A7K0G171</accession>
<dbReference type="Pfam" id="PF13602">
    <property type="entry name" value="ADH_zinc_N_2"/>
    <property type="match status" value="1"/>
</dbReference>
<dbReference type="CDD" id="cd05276">
    <property type="entry name" value="p53_inducible_oxidoreductase"/>
    <property type="match status" value="1"/>
</dbReference>
<gene>
    <name evidence="4" type="ORF">GJU39_16010</name>
</gene>
<feature type="domain" description="Enoyl reductase (ER)" evidence="3">
    <location>
        <begin position="10"/>
        <end position="320"/>
    </location>
</feature>
<dbReference type="Proteomes" id="UP000487757">
    <property type="component" value="Unassembled WGS sequence"/>
</dbReference>
<dbReference type="SUPFAM" id="SSF51735">
    <property type="entry name" value="NAD(P)-binding Rossmann-fold domains"/>
    <property type="match status" value="1"/>
</dbReference>
<dbReference type="SUPFAM" id="SSF50129">
    <property type="entry name" value="GroES-like"/>
    <property type="match status" value="1"/>
</dbReference>
<dbReference type="EMBL" id="WKKH01000027">
    <property type="protein sequence ID" value="MRX77593.1"/>
    <property type="molecule type" value="Genomic_DNA"/>
</dbReference>
<dbReference type="Pfam" id="PF08240">
    <property type="entry name" value="ADH_N"/>
    <property type="match status" value="1"/>
</dbReference>
<dbReference type="PANTHER" id="PTHR48106:SF8">
    <property type="entry name" value="OS02G0805600 PROTEIN"/>
    <property type="match status" value="1"/>
</dbReference>
<dbReference type="PANTHER" id="PTHR48106">
    <property type="entry name" value="QUINONE OXIDOREDUCTASE PIG3-RELATED"/>
    <property type="match status" value="1"/>
</dbReference>
<name>A0A7K0G171_9SPHI</name>
<dbReference type="InterPro" id="IPR013154">
    <property type="entry name" value="ADH-like_N"/>
</dbReference>
<keyword evidence="2" id="KW-0560">Oxidoreductase</keyword>
<dbReference type="RefSeq" id="WP_154281995.1">
    <property type="nucleotide sequence ID" value="NZ_JBHUJQ010000001.1"/>
</dbReference>